<evidence type="ECO:0000256" key="4">
    <source>
        <dbReference type="ARBA" id="ARBA00023242"/>
    </source>
</evidence>
<evidence type="ECO:0000256" key="2">
    <source>
        <dbReference type="ARBA" id="ARBA00022618"/>
    </source>
</evidence>
<evidence type="ECO:0000256" key="5">
    <source>
        <dbReference type="ARBA" id="ARBA00023306"/>
    </source>
</evidence>
<keyword evidence="2" id="KW-0132">Cell division</keyword>
<reference evidence="7 8" key="1">
    <citation type="journal article" date="2018" name="PLoS ONE">
        <title>The draft genome of Kipferlia bialata reveals reductive genome evolution in fornicate parasites.</title>
        <authorList>
            <person name="Tanifuji G."/>
            <person name="Takabayashi S."/>
            <person name="Kume K."/>
            <person name="Takagi M."/>
            <person name="Nakayama T."/>
            <person name="Kamikawa R."/>
            <person name="Inagaki Y."/>
            <person name="Hashimoto T."/>
        </authorList>
    </citation>
    <scope>NUCLEOTIDE SEQUENCE [LARGE SCALE GENOMIC DNA]</scope>
    <source>
        <strain evidence="7">NY0173</strain>
    </source>
</reference>
<dbReference type="InterPro" id="IPR003395">
    <property type="entry name" value="RecF/RecN/SMC_N"/>
</dbReference>
<comment type="caution">
    <text evidence="7">The sequence shown here is derived from an EMBL/GenBank/DDBJ whole genome shotgun (WGS) entry which is preliminary data.</text>
</comment>
<name>A0A9K3DD61_9EUKA</name>
<proteinExistence type="predicted"/>
<keyword evidence="4" id="KW-0539">Nucleus</keyword>
<evidence type="ECO:0000313" key="8">
    <source>
        <dbReference type="Proteomes" id="UP000265618"/>
    </source>
</evidence>
<dbReference type="Gene3D" id="3.40.50.300">
    <property type="entry name" value="P-loop containing nucleotide triphosphate hydrolases"/>
    <property type="match status" value="1"/>
</dbReference>
<dbReference type="GO" id="GO:0007062">
    <property type="term" value="P:sister chromatid cohesion"/>
    <property type="evidence" value="ECO:0007669"/>
    <property type="project" value="TreeGrafter"/>
</dbReference>
<feature type="non-terminal residue" evidence="7">
    <location>
        <position position="164"/>
    </location>
</feature>
<protein>
    <recommendedName>
        <fullName evidence="6">RecF/RecN/SMC N-terminal domain-containing protein</fullName>
    </recommendedName>
</protein>
<dbReference type="AlphaFoldDB" id="A0A9K3DD61"/>
<dbReference type="EMBL" id="BDIP01008265">
    <property type="protein sequence ID" value="GIQ91748.1"/>
    <property type="molecule type" value="Genomic_DNA"/>
</dbReference>
<dbReference type="PANTHER" id="PTHR18937">
    <property type="entry name" value="STRUCTURAL MAINTENANCE OF CHROMOSOMES SMC FAMILY MEMBER"/>
    <property type="match status" value="1"/>
</dbReference>
<dbReference type="Proteomes" id="UP000265618">
    <property type="component" value="Unassembled WGS sequence"/>
</dbReference>
<keyword evidence="8" id="KW-1185">Reference proteome</keyword>
<dbReference type="GO" id="GO:0051301">
    <property type="term" value="P:cell division"/>
    <property type="evidence" value="ECO:0007669"/>
    <property type="project" value="UniProtKB-KW"/>
</dbReference>
<dbReference type="GO" id="GO:0005634">
    <property type="term" value="C:nucleus"/>
    <property type="evidence" value="ECO:0007669"/>
    <property type="project" value="UniProtKB-SubCell"/>
</dbReference>
<dbReference type="Pfam" id="PF02463">
    <property type="entry name" value="SMC_N"/>
    <property type="match status" value="1"/>
</dbReference>
<dbReference type="SUPFAM" id="SSF52540">
    <property type="entry name" value="P-loop containing nucleoside triphosphate hydrolases"/>
    <property type="match status" value="1"/>
</dbReference>
<dbReference type="GO" id="GO:0008278">
    <property type="term" value="C:cohesin complex"/>
    <property type="evidence" value="ECO:0007669"/>
    <property type="project" value="TreeGrafter"/>
</dbReference>
<feature type="domain" description="RecF/RecN/SMC N-terminal" evidence="6">
    <location>
        <begin position="87"/>
        <end position="163"/>
    </location>
</feature>
<keyword evidence="3" id="KW-0498">Mitosis</keyword>
<organism evidence="7 8">
    <name type="scientific">Kipferlia bialata</name>
    <dbReference type="NCBI Taxonomy" id="797122"/>
    <lineage>
        <taxon>Eukaryota</taxon>
        <taxon>Metamonada</taxon>
        <taxon>Carpediemonas-like organisms</taxon>
        <taxon>Kipferlia</taxon>
    </lineage>
</organism>
<evidence type="ECO:0000256" key="1">
    <source>
        <dbReference type="ARBA" id="ARBA00004123"/>
    </source>
</evidence>
<keyword evidence="5" id="KW-0131">Cell cycle</keyword>
<accession>A0A9K3DD61</accession>
<dbReference type="GO" id="GO:0003677">
    <property type="term" value="F:DNA binding"/>
    <property type="evidence" value="ECO:0007669"/>
    <property type="project" value="TreeGrafter"/>
</dbReference>
<dbReference type="PANTHER" id="PTHR18937:SF12">
    <property type="entry name" value="STRUCTURAL MAINTENANCE OF CHROMOSOMES PROTEIN"/>
    <property type="match status" value="1"/>
</dbReference>
<comment type="subcellular location">
    <subcellularLocation>
        <location evidence="1">Nucleus</location>
    </subcellularLocation>
</comment>
<sequence length="164" mass="17734">TRARRVEVMSAKRKMDGIADKRRDRFNQLFELVSRDIDGVYRALTASADGVGGEAMLTCEDTEEPWAPGCLNYTPTPPLGQFREITQLSGGQRAVSSLALLLTTACASASLKGGRTAGNLIVLDEVDAALDRVHVANVGRYLRTLSVEQKACQIVCVSLTKGTY</sequence>
<gene>
    <name evidence="7" type="ORF">KIPB_015134</name>
</gene>
<dbReference type="OrthoDB" id="5575062at2759"/>
<feature type="non-terminal residue" evidence="7">
    <location>
        <position position="1"/>
    </location>
</feature>
<evidence type="ECO:0000313" key="7">
    <source>
        <dbReference type="EMBL" id="GIQ91748.1"/>
    </source>
</evidence>
<evidence type="ECO:0000259" key="6">
    <source>
        <dbReference type="Pfam" id="PF02463"/>
    </source>
</evidence>
<dbReference type="InterPro" id="IPR027417">
    <property type="entry name" value="P-loop_NTPase"/>
</dbReference>
<evidence type="ECO:0000256" key="3">
    <source>
        <dbReference type="ARBA" id="ARBA00022776"/>
    </source>
</evidence>